<reference evidence="2 3" key="1">
    <citation type="submission" date="2020-08" db="EMBL/GenBank/DDBJ databases">
        <title>Sequencing the genomes of 1000 actinobacteria strains.</title>
        <authorList>
            <person name="Klenk H.-P."/>
        </authorList>
    </citation>
    <scope>NUCLEOTIDE SEQUENCE [LARGE SCALE GENOMIC DNA]</scope>
    <source>
        <strain evidence="2 3">DSM 44320</strain>
    </source>
</reference>
<accession>A0A7W5YBQ4</accession>
<feature type="coiled-coil region" evidence="1">
    <location>
        <begin position="84"/>
        <end position="111"/>
    </location>
</feature>
<keyword evidence="3" id="KW-1185">Reference proteome</keyword>
<dbReference type="RefSeq" id="WP_183650355.1">
    <property type="nucleotide sequence ID" value="NZ_BAAAXX010000061.1"/>
</dbReference>
<gene>
    <name evidence="2" type="ORF">FHR33_004283</name>
</gene>
<keyword evidence="1" id="KW-0175">Coiled coil</keyword>
<dbReference type="Gene3D" id="1.10.287.1060">
    <property type="entry name" value="ESAT-6-like"/>
    <property type="match status" value="1"/>
</dbReference>
<dbReference type="AlphaFoldDB" id="A0A7W5YBQ4"/>
<dbReference type="GeneID" id="95390657"/>
<dbReference type="InterPro" id="IPR036689">
    <property type="entry name" value="ESAT-6-like_sf"/>
</dbReference>
<dbReference type="Proteomes" id="UP000579945">
    <property type="component" value="Unassembled WGS sequence"/>
</dbReference>
<evidence type="ECO:0000256" key="1">
    <source>
        <dbReference type="SAM" id="Coils"/>
    </source>
</evidence>
<dbReference type="EMBL" id="JACIBV010000001">
    <property type="protein sequence ID" value="MBB3728423.1"/>
    <property type="molecule type" value="Genomic_DNA"/>
</dbReference>
<dbReference type="SUPFAM" id="SSF140453">
    <property type="entry name" value="EsxAB dimer-like"/>
    <property type="match status" value="1"/>
</dbReference>
<organism evidence="2 3">
    <name type="scientific">Nonomuraea dietziae</name>
    <dbReference type="NCBI Taxonomy" id="65515"/>
    <lineage>
        <taxon>Bacteria</taxon>
        <taxon>Bacillati</taxon>
        <taxon>Actinomycetota</taxon>
        <taxon>Actinomycetes</taxon>
        <taxon>Streptosporangiales</taxon>
        <taxon>Streptosporangiaceae</taxon>
        <taxon>Nonomuraea</taxon>
    </lineage>
</organism>
<evidence type="ECO:0000313" key="3">
    <source>
        <dbReference type="Proteomes" id="UP000579945"/>
    </source>
</evidence>
<sequence length="119" mass="13243">MPSPHNDVGASDRVKVNFGTMDVVSGDLVAMVNKFEQITTDLMRDLALVLGTGDGQDQAGDQNAWAGGAKAFFEQKKIEWTRQAEQMRTELGAAQKHVNQANENYQIAERHNTAMWTQY</sequence>
<protein>
    <submittedName>
        <fullName evidence="2">Uncharacterized protein YukE</fullName>
    </submittedName>
</protein>
<proteinExistence type="predicted"/>
<name>A0A7W5YBQ4_9ACTN</name>
<evidence type="ECO:0000313" key="2">
    <source>
        <dbReference type="EMBL" id="MBB3728423.1"/>
    </source>
</evidence>
<comment type="caution">
    <text evidence="2">The sequence shown here is derived from an EMBL/GenBank/DDBJ whole genome shotgun (WGS) entry which is preliminary data.</text>
</comment>